<keyword evidence="2" id="KW-1185">Reference proteome</keyword>
<sequence>MVGCIRKLHNVSFSPKIINCRIYPSYNPEAMKEDFKSVNWSSVYKICDVNQALKCFNGIVKSVFDSHAPHIVKKIRGKPCPWINLDIRKLMTTRDRMLRKFRKTKREEDWNLYKKLRNSCNNKMKHAKGEYQKDLLNENVASPEGSGKRLRIFFPTKNKPKNPSVCNDQNLRGIFSEYYAKAAPFLKEQAFPLIDSVWRRPDVIEHRTERVFMMKNISRVFVLNELKQLKRNKATGVDELPPEMLKDVREYIAEPLCYILNLPVKTLTVPLKWKIARLIPIHKSGSINQPKNFRPISVLPVLSKLLEKAVHWQYRNFLEE</sequence>
<proteinExistence type="predicted"/>
<evidence type="ECO:0000313" key="1">
    <source>
        <dbReference type="EMBL" id="CAB4036083.1"/>
    </source>
</evidence>
<dbReference type="PANTHER" id="PTHR47510:SF3">
    <property type="entry name" value="ENDO_EXONUCLEASE_PHOSPHATASE DOMAIN-CONTAINING PROTEIN"/>
    <property type="match status" value="1"/>
</dbReference>
<organism evidence="1 2">
    <name type="scientific">Paramuricea clavata</name>
    <name type="common">Red gorgonian</name>
    <name type="synonym">Violescent sea-whip</name>
    <dbReference type="NCBI Taxonomy" id="317549"/>
    <lineage>
        <taxon>Eukaryota</taxon>
        <taxon>Metazoa</taxon>
        <taxon>Cnidaria</taxon>
        <taxon>Anthozoa</taxon>
        <taxon>Octocorallia</taxon>
        <taxon>Malacalcyonacea</taxon>
        <taxon>Plexauridae</taxon>
        <taxon>Paramuricea</taxon>
    </lineage>
</organism>
<dbReference type="AlphaFoldDB" id="A0A7D9JTB0"/>
<evidence type="ECO:0000313" key="2">
    <source>
        <dbReference type="Proteomes" id="UP001152795"/>
    </source>
</evidence>
<protein>
    <submittedName>
        <fullName evidence="1">Uncharacterized protein</fullName>
    </submittedName>
</protein>
<comment type="caution">
    <text evidence="1">The sequence shown here is derived from an EMBL/GenBank/DDBJ whole genome shotgun (WGS) entry which is preliminary data.</text>
</comment>
<gene>
    <name evidence="1" type="ORF">PACLA_8A074683</name>
</gene>
<dbReference type="EMBL" id="CACRXK020021684">
    <property type="protein sequence ID" value="CAB4036083.1"/>
    <property type="molecule type" value="Genomic_DNA"/>
</dbReference>
<name>A0A7D9JTB0_PARCT</name>
<reference evidence="1" key="1">
    <citation type="submission" date="2020-04" db="EMBL/GenBank/DDBJ databases">
        <authorList>
            <person name="Alioto T."/>
            <person name="Alioto T."/>
            <person name="Gomez Garrido J."/>
        </authorList>
    </citation>
    <scope>NUCLEOTIDE SEQUENCE</scope>
    <source>
        <strain evidence="1">A484AB</strain>
    </source>
</reference>
<dbReference type="PANTHER" id="PTHR47510">
    <property type="entry name" value="REVERSE TRANSCRIPTASE DOMAIN-CONTAINING PROTEIN"/>
    <property type="match status" value="1"/>
</dbReference>
<dbReference type="Proteomes" id="UP001152795">
    <property type="component" value="Unassembled WGS sequence"/>
</dbReference>
<accession>A0A7D9JTB0</accession>
<dbReference type="OrthoDB" id="6021789at2759"/>